<evidence type="ECO:0000259" key="2">
    <source>
        <dbReference type="SMART" id="SM00852"/>
    </source>
</evidence>
<dbReference type="PIRSF" id="PIRSF006728">
    <property type="entry name" value="CinA"/>
    <property type="match status" value="1"/>
</dbReference>
<gene>
    <name evidence="3" type="ORF">GFH32_04145</name>
</gene>
<dbReference type="HAMAP" id="MF_00226_B">
    <property type="entry name" value="CinA_B"/>
    <property type="match status" value="1"/>
</dbReference>
<dbReference type="PANTHER" id="PTHR13939:SF0">
    <property type="entry name" value="NMN AMIDOHYDROLASE-LIKE PROTEIN YFAY"/>
    <property type="match status" value="1"/>
</dbReference>
<dbReference type="Gene3D" id="3.90.950.20">
    <property type="entry name" value="CinA-like"/>
    <property type="match status" value="1"/>
</dbReference>
<sequence length="416" mass="45393">MKAEIITTGDEILLGQIVDTNSAWMAQALLSLQIQIAQITSISDREEHILEALSNATQRADLIICTGGLGPTKDDITKLTAAKFFQTSLVRNEGVLTHVRGIFEKFNRTMPDINLGQADVLSNGEVLFNDWGTAPGIWVAHEGKVYVFLPGVPFEMKNLMSHRVLPKLQEFNSQEKIAIRYILTVGIGESHLAEQIADIEDAFPPHIHLAYLPKIGLVRLRISASGSDMVQLEEELDHYAKLLINRVGDAVVAHDDISFEEAIVRSFVESKETLATAESCTGGNVAKQITEIAGASAMFQGGIVAYANQAKEHLLHVEHSVLAQYGAVSEETVIQMARGAQKQLGASYAIATSGIAGPGGGTEEKPVGTVWVAIAGKTEVKTKLFQFHQDRILNIERTTAQSLLMLWNLFQKEKGI</sequence>
<dbReference type="InterPro" id="IPR041424">
    <property type="entry name" value="CinA_KH"/>
</dbReference>
<comment type="similarity">
    <text evidence="1">Belongs to the CinA family.</text>
</comment>
<dbReference type="SUPFAM" id="SSF53218">
    <property type="entry name" value="Molybdenum cofactor biosynthesis proteins"/>
    <property type="match status" value="1"/>
</dbReference>
<dbReference type="Pfam" id="PF00994">
    <property type="entry name" value="MoCF_biosynth"/>
    <property type="match status" value="1"/>
</dbReference>
<dbReference type="InterPro" id="IPR036425">
    <property type="entry name" value="MoaB/Mog-like_dom_sf"/>
</dbReference>
<name>A0A5Q0Q845_9SPHI</name>
<dbReference type="EMBL" id="CP045652">
    <property type="protein sequence ID" value="QGA25556.1"/>
    <property type="molecule type" value="Genomic_DNA"/>
</dbReference>
<proteinExistence type="inferred from homology"/>
<dbReference type="NCBIfam" id="TIGR00200">
    <property type="entry name" value="cinA_nterm"/>
    <property type="match status" value="1"/>
</dbReference>
<dbReference type="InterPro" id="IPR008136">
    <property type="entry name" value="CinA_C"/>
</dbReference>
<reference evidence="3 4" key="1">
    <citation type="submission" date="2019-10" db="EMBL/GenBank/DDBJ databases">
        <authorList>
            <person name="Dong K."/>
        </authorList>
    </citation>
    <scope>NUCLEOTIDE SEQUENCE [LARGE SCALE GENOMIC DNA]</scope>
    <source>
        <strain evidence="4">dk4302</strain>
    </source>
</reference>
<protein>
    <recommendedName>
        <fullName evidence="1">CinA-like protein</fullName>
    </recommendedName>
</protein>
<dbReference type="AlphaFoldDB" id="A0A5Q0Q845"/>
<organism evidence="3 4">
    <name type="scientific">Sphingobacterium zhuxiongii</name>
    <dbReference type="NCBI Taxonomy" id="2662364"/>
    <lineage>
        <taxon>Bacteria</taxon>
        <taxon>Pseudomonadati</taxon>
        <taxon>Bacteroidota</taxon>
        <taxon>Sphingobacteriia</taxon>
        <taxon>Sphingobacteriales</taxon>
        <taxon>Sphingobacteriaceae</taxon>
        <taxon>Sphingobacterium</taxon>
    </lineage>
</organism>
<evidence type="ECO:0000313" key="3">
    <source>
        <dbReference type="EMBL" id="QGA25556.1"/>
    </source>
</evidence>
<dbReference type="SMART" id="SM00852">
    <property type="entry name" value="MoCF_biosynth"/>
    <property type="match status" value="1"/>
</dbReference>
<dbReference type="Pfam" id="PF18146">
    <property type="entry name" value="CinA_KH"/>
    <property type="match status" value="1"/>
</dbReference>
<accession>A0A5Q0Q845</accession>
<dbReference type="InterPro" id="IPR008135">
    <property type="entry name" value="Competence-induced_CinA"/>
</dbReference>
<dbReference type="NCBIfam" id="TIGR00199">
    <property type="entry name" value="PncC_domain"/>
    <property type="match status" value="1"/>
</dbReference>
<dbReference type="InterPro" id="IPR050101">
    <property type="entry name" value="CinA"/>
</dbReference>
<dbReference type="InterPro" id="IPR001453">
    <property type="entry name" value="MoaB/Mog_dom"/>
</dbReference>
<dbReference type="SUPFAM" id="SSF142433">
    <property type="entry name" value="CinA-like"/>
    <property type="match status" value="1"/>
</dbReference>
<dbReference type="InterPro" id="IPR036653">
    <property type="entry name" value="CinA-like_C"/>
</dbReference>
<dbReference type="KEGG" id="sphe:GFH32_04145"/>
<dbReference type="Proteomes" id="UP000326921">
    <property type="component" value="Chromosome"/>
</dbReference>
<dbReference type="Pfam" id="PF02464">
    <property type="entry name" value="CinA"/>
    <property type="match status" value="1"/>
</dbReference>
<dbReference type="RefSeq" id="WP_153509876.1">
    <property type="nucleotide sequence ID" value="NZ_CP045652.1"/>
</dbReference>
<dbReference type="NCBIfam" id="NF001813">
    <property type="entry name" value="PRK00549.1"/>
    <property type="match status" value="1"/>
</dbReference>
<dbReference type="NCBIfam" id="TIGR00177">
    <property type="entry name" value="molyb_syn"/>
    <property type="match status" value="1"/>
</dbReference>
<feature type="domain" description="MoaB/Mog" evidence="2">
    <location>
        <begin position="4"/>
        <end position="171"/>
    </location>
</feature>
<keyword evidence="4" id="KW-1185">Reference proteome</keyword>
<evidence type="ECO:0000256" key="1">
    <source>
        <dbReference type="HAMAP-Rule" id="MF_00226"/>
    </source>
</evidence>
<dbReference type="Gene3D" id="3.40.980.10">
    <property type="entry name" value="MoaB/Mog-like domain"/>
    <property type="match status" value="1"/>
</dbReference>
<dbReference type="Gene3D" id="3.30.70.2860">
    <property type="match status" value="1"/>
</dbReference>
<dbReference type="PANTHER" id="PTHR13939">
    <property type="entry name" value="NICOTINAMIDE-NUCLEOTIDE AMIDOHYDROLASE PNCC"/>
    <property type="match status" value="1"/>
</dbReference>
<dbReference type="CDD" id="cd00885">
    <property type="entry name" value="cinA"/>
    <property type="match status" value="1"/>
</dbReference>
<evidence type="ECO:0000313" key="4">
    <source>
        <dbReference type="Proteomes" id="UP000326921"/>
    </source>
</evidence>